<evidence type="ECO:0000256" key="3">
    <source>
        <dbReference type="ARBA" id="ARBA00022729"/>
    </source>
</evidence>
<dbReference type="InterPro" id="IPR001304">
    <property type="entry name" value="C-type_lectin-like"/>
</dbReference>
<evidence type="ECO:0000256" key="5">
    <source>
        <dbReference type="ARBA" id="ARBA00022989"/>
    </source>
</evidence>
<dbReference type="PROSITE" id="PS50041">
    <property type="entry name" value="C_TYPE_LECTIN_2"/>
    <property type="match status" value="1"/>
</dbReference>
<dbReference type="InterPro" id="IPR016186">
    <property type="entry name" value="C-type_lectin-like/link_sf"/>
</dbReference>
<keyword evidence="2 8" id="KW-0812">Transmembrane</keyword>
<keyword evidence="5 8" id="KW-1133">Transmembrane helix</keyword>
<comment type="subcellular location">
    <subcellularLocation>
        <location evidence="1">Membrane</location>
        <topology evidence="1">Single-pass type I membrane protein</topology>
    </subcellularLocation>
</comment>
<dbReference type="Pfam" id="PF00059">
    <property type="entry name" value="Lectin_C"/>
    <property type="match status" value="1"/>
</dbReference>
<evidence type="ECO:0000256" key="1">
    <source>
        <dbReference type="ARBA" id="ARBA00004479"/>
    </source>
</evidence>
<evidence type="ECO:0000259" key="9">
    <source>
        <dbReference type="PROSITE" id="PS50041"/>
    </source>
</evidence>
<protein>
    <recommendedName>
        <fullName evidence="9">C-type lectin domain-containing protein</fullName>
    </recommendedName>
</protein>
<reference evidence="10" key="2">
    <citation type="submission" date="2025-09" db="UniProtKB">
        <authorList>
            <consortium name="Ensembl"/>
        </authorList>
    </citation>
    <scope>IDENTIFICATION</scope>
</reference>
<evidence type="ECO:0000313" key="10">
    <source>
        <dbReference type="Ensembl" id="ENSDLAP00005000880.1"/>
    </source>
</evidence>
<feature type="transmembrane region" description="Helical" evidence="8">
    <location>
        <begin position="298"/>
        <end position="323"/>
    </location>
</feature>
<evidence type="ECO:0000256" key="7">
    <source>
        <dbReference type="SAM" id="MobiDB-lite"/>
    </source>
</evidence>
<feature type="region of interest" description="Disordered" evidence="7">
    <location>
        <begin position="199"/>
        <end position="219"/>
    </location>
</feature>
<dbReference type="GO" id="GO:0030246">
    <property type="term" value="F:carbohydrate binding"/>
    <property type="evidence" value="ECO:0007669"/>
    <property type="project" value="UniProtKB-KW"/>
</dbReference>
<evidence type="ECO:0000256" key="4">
    <source>
        <dbReference type="ARBA" id="ARBA00022734"/>
    </source>
</evidence>
<feature type="compositionally biased region" description="Polar residues" evidence="7">
    <location>
        <begin position="274"/>
        <end position="287"/>
    </location>
</feature>
<dbReference type="GO" id="GO:0050772">
    <property type="term" value="P:positive regulation of axonogenesis"/>
    <property type="evidence" value="ECO:0007669"/>
    <property type="project" value="TreeGrafter"/>
</dbReference>
<proteinExistence type="predicted"/>
<accession>A0A8C4DAH4</accession>
<evidence type="ECO:0000256" key="6">
    <source>
        <dbReference type="ARBA" id="ARBA00023136"/>
    </source>
</evidence>
<organism evidence="10 11">
    <name type="scientific">Dicentrarchus labrax</name>
    <name type="common">European seabass</name>
    <name type="synonym">Morone labrax</name>
    <dbReference type="NCBI Taxonomy" id="13489"/>
    <lineage>
        <taxon>Eukaryota</taxon>
        <taxon>Metazoa</taxon>
        <taxon>Chordata</taxon>
        <taxon>Craniata</taxon>
        <taxon>Vertebrata</taxon>
        <taxon>Euteleostomi</taxon>
        <taxon>Actinopterygii</taxon>
        <taxon>Neopterygii</taxon>
        <taxon>Teleostei</taxon>
        <taxon>Neoteleostei</taxon>
        <taxon>Acanthomorphata</taxon>
        <taxon>Eupercaria</taxon>
        <taxon>Moronidae</taxon>
        <taxon>Dicentrarchus</taxon>
    </lineage>
</organism>
<dbReference type="Proteomes" id="UP000694389">
    <property type="component" value="Unassembled WGS sequence"/>
</dbReference>
<keyword evidence="3" id="KW-0732">Signal</keyword>
<feature type="region of interest" description="Disordered" evidence="7">
    <location>
        <begin position="258"/>
        <end position="287"/>
    </location>
</feature>
<dbReference type="AlphaFoldDB" id="A0A8C4DAH4"/>
<dbReference type="InterPro" id="IPR016187">
    <property type="entry name" value="CTDL_fold"/>
</dbReference>
<name>A0A8C4DAH4_DICLA</name>
<keyword evidence="4" id="KW-0430">Lectin</keyword>
<dbReference type="SUPFAM" id="SSF56436">
    <property type="entry name" value="C-type lectin-like"/>
    <property type="match status" value="1"/>
</dbReference>
<dbReference type="GeneTree" id="ENSGT00940000167312"/>
<dbReference type="PANTHER" id="PTHR14789">
    <property type="entry name" value="CHONDROLECTIN VARIANT CHODLFDELTAE"/>
    <property type="match status" value="1"/>
</dbReference>
<feature type="compositionally biased region" description="Polar residues" evidence="7">
    <location>
        <begin position="199"/>
        <end position="211"/>
    </location>
</feature>
<reference evidence="10" key="1">
    <citation type="submission" date="2025-08" db="UniProtKB">
        <authorList>
            <consortium name="Ensembl"/>
        </authorList>
    </citation>
    <scope>IDENTIFICATION</scope>
</reference>
<keyword evidence="11" id="KW-1185">Reference proteome</keyword>
<evidence type="ECO:0000313" key="11">
    <source>
        <dbReference type="Proteomes" id="UP000694389"/>
    </source>
</evidence>
<dbReference type="InterPro" id="IPR051505">
    <property type="entry name" value="C-type_lectin_domain"/>
</dbReference>
<sequence>RACHCFLFQSGTGQRFVEAEQRCVHNGGHLMTVRDQDEENVLHSLLSQIHRKHQDKGLKFWIGLKLNSGDCVRPDKTLKGFKWVSGEENTHYSNWKKEPATTCTLERCVRIHYTLSGEKQLTWIAGSCKTPIFYACKFYFKGMSHYSLCVQCICKKGYSLDEDGVTCRIKYDMTETTAVSLVDPTTEEETHKEFTESLTRTTVEVQHQSPHTDAPRSDLVNVTHGEMTETTAASSFDPRKEEITKENLSESLTRTTVEVQHQSPHTDAPLPYLGNSTHGDQQGNKSLAKSFPQTVNSRVLICVLGSVIPLLILVAVTLAIAIFRCSRSKKEAKKNTTTDGYCWVSSGLDPRLEKLYKSISTDGP</sequence>
<dbReference type="Ensembl" id="ENSDLAT00005000932.2">
    <property type="protein sequence ID" value="ENSDLAP00005000880.1"/>
    <property type="gene ID" value="ENSDLAG00005000436.2"/>
</dbReference>
<feature type="domain" description="C-type lectin" evidence="9">
    <location>
        <begin position="1"/>
        <end position="137"/>
    </location>
</feature>
<dbReference type="PANTHER" id="PTHR14789:SF8">
    <property type="entry name" value="C-TYPE LECTIN DOMAIN FAMILY 14 MEMBER A PRECURSOR-RELATED"/>
    <property type="match status" value="1"/>
</dbReference>
<dbReference type="Gene3D" id="3.10.100.10">
    <property type="entry name" value="Mannose-Binding Protein A, subunit A"/>
    <property type="match status" value="1"/>
</dbReference>
<dbReference type="GO" id="GO:0005737">
    <property type="term" value="C:cytoplasm"/>
    <property type="evidence" value="ECO:0007669"/>
    <property type="project" value="TreeGrafter"/>
</dbReference>
<dbReference type="GO" id="GO:0016020">
    <property type="term" value="C:membrane"/>
    <property type="evidence" value="ECO:0007669"/>
    <property type="project" value="UniProtKB-SubCell"/>
</dbReference>
<keyword evidence="6 8" id="KW-0472">Membrane</keyword>
<dbReference type="SMART" id="SM00034">
    <property type="entry name" value="CLECT"/>
    <property type="match status" value="1"/>
</dbReference>
<evidence type="ECO:0000256" key="8">
    <source>
        <dbReference type="SAM" id="Phobius"/>
    </source>
</evidence>
<evidence type="ECO:0000256" key="2">
    <source>
        <dbReference type="ARBA" id="ARBA00022692"/>
    </source>
</evidence>